<evidence type="ECO:0000256" key="1">
    <source>
        <dbReference type="SAM" id="MobiDB-lite"/>
    </source>
</evidence>
<comment type="caution">
    <text evidence="2">The sequence shown here is derived from an EMBL/GenBank/DDBJ whole genome shotgun (WGS) entry which is preliminary data.</text>
</comment>
<feature type="compositionally biased region" description="Polar residues" evidence="1">
    <location>
        <begin position="35"/>
        <end position="51"/>
    </location>
</feature>
<accession>A0AAP0X1S6</accession>
<proteinExistence type="predicted"/>
<name>A0AAP0X1S6_LIQFO</name>
<feature type="region of interest" description="Disordered" evidence="1">
    <location>
        <begin position="23"/>
        <end position="54"/>
    </location>
</feature>
<evidence type="ECO:0000313" key="2">
    <source>
        <dbReference type="EMBL" id="KAK9286001.1"/>
    </source>
</evidence>
<feature type="compositionally biased region" description="Polar residues" evidence="1">
    <location>
        <begin position="570"/>
        <end position="581"/>
    </location>
</feature>
<evidence type="ECO:0000313" key="3">
    <source>
        <dbReference type="Proteomes" id="UP001415857"/>
    </source>
</evidence>
<gene>
    <name evidence="2" type="ORF">L1049_025204</name>
</gene>
<feature type="region of interest" description="Disordered" evidence="1">
    <location>
        <begin position="300"/>
        <end position="349"/>
    </location>
</feature>
<feature type="compositionally biased region" description="Acidic residues" evidence="1">
    <location>
        <begin position="536"/>
        <end position="546"/>
    </location>
</feature>
<keyword evidence="3" id="KW-1185">Reference proteome</keyword>
<reference evidence="2 3" key="1">
    <citation type="journal article" date="2024" name="Plant J.">
        <title>Genome sequences and population genomics reveal climatic adaptation and genomic divergence between two closely related sweetgum species.</title>
        <authorList>
            <person name="Xu W.Q."/>
            <person name="Ren C.Q."/>
            <person name="Zhang X.Y."/>
            <person name="Comes H.P."/>
            <person name="Liu X.H."/>
            <person name="Li Y.G."/>
            <person name="Kettle C.J."/>
            <person name="Jalonen R."/>
            <person name="Gaisberger H."/>
            <person name="Ma Y.Z."/>
            <person name="Qiu Y.X."/>
        </authorList>
    </citation>
    <scope>NUCLEOTIDE SEQUENCE [LARGE SCALE GENOMIC DNA]</scope>
    <source>
        <strain evidence="2">Hangzhou</strain>
    </source>
</reference>
<dbReference type="AlphaFoldDB" id="A0AAP0X1S6"/>
<feature type="region of interest" description="Disordered" evidence="1">
    <location>
        <begin position="528"/>
        <end position="581"/>
    </location>
</feature>
<organism evidence="2 3">
    <name type="scientific">Liquidambar formosana</name>
    <name type="common">Formosan gum</name>
    <dbReference type="NCBI Taxonomy" id="63359"/>
    <lineage>
        <taxon>Eukaryota</taxon>
        <taxon>Viridiplantae</taxon>
        <taxon>Streptophyta</taxon>
        <taxon>Embryophyta</taxon>
        <taxon>Tracheophyta</taxon>
        <taxon>Spermatophyta</taxon>
        <taxon>Magnoliopsida</taxon>
        <taxon>eudicotyledons</taxon>
        <taxon>Gunneridae</taxon>
        <taxon>Pentapetalae</taxon>
        <taxon>Saxifragales</taxon>
        <taxon>Altingiaceae</taxon>
        <taxon>Liquidambar</taxon>
    </lineage>
</organism>
<sequence length="581" mass="63471">MPPPRFKKLRQVILIINRVRKIKTKVRNSPGKNAKTGSPSNDNAPSQNQQYPPIIQWPYTPQLPAIEQSPLISKSSIPNVSPSPVVLSRWQQLPNQQPNPTNCQVQQGQPPLQLAQPAPPFWLPQRPGHHFVGVNTPATYHPFSPMGTTDASLQASAIAGGGTSSRHQPQVPNFCYHVGYPYPGFPGLWDPSSWWAQGQQSQPPCTYNIPGAYGYISPPTLPMPSHSATSGQSFPRGIIRPPEKLSQKHQKLWEAQSSENVQVWTIIGHLQSELVDYKNRITNLEAEVSSLKATVEEAATQGTGTSLHGQMPKRGRPKRPIASVGVLPSPDESHPRARGRKPAARKVQSETKALNFEKESLNKVEDKEKTCHPTTTFQQENDQKISNIFTNSSGNFEIHGSNSMIPAFHNQVHQEIPGVQASGVGLNSSPEMKTNDDKAEDSKTAFSILSQHVKGNKSKSSSATNIGGINNGGLGWPSNITSEDQRGNVLHIRSQGFYHNGSVVRQGGKFFSGWSFMNEEDASGELEDAMVGSAKDEDEEEMEDDVSSGAEEIAQSEDQNAYNMDAPGGTSPSGLPQLKSW</sequence>
<dbReference type="Proteomes" id="UP001415857">
    <property type="component" value="Unassembled WGS sequence"/>
</dbReference>
<protein>
    <submittedName>
        <fullName evidence="2">Uncharacterized protein</fullName>
    </submittedName>
</protein>
<dbReference type="EMBL" id="JBBPBK010000005">
    <property type="protein sequence ID" value="KAK9286001.1"/>
    <property type="molecule type" value="Genomic_DNA"/>
</dbReference>